<protein>
    <submittedName>
        <fullName evidence="4">Oxidoreductase</fullName>
    </submittedName>
</protein>
<dbReference type="PANTHER" id="PTHR11091">
    <property type="entry name" value="OXIDOREDUCTASE-RELATED"/>
    <property type="match status" value="1"/>
</dbReference>
<dbReference type="RefSeq" id="WP_232091711.1">
    <property type="nucleotide sequence ID" value="NZ_AP023326.1"/>
</dbReference>
<reference evidence="4 5" key="1">
    <citation type="submission" date="2020-07" db="EMBL/GenBank/DDBJ databases">
        <title>Complete Genome Sequence of an acetic acid bacterium, Acetobacter aceti JCM20276.</title>
        <authorList>
            <person name="Hirose Y."/>
            <person name="Mihara H."/>
        </authorList>
    </citation>
    <scope>NUCLEOTIDE SEQUENCE [LARGE SCALE GENOMIC DNA]</scope>
    <source>
        <strain evidence="4 5">JCM20276</strain>
    </source>
</reference>
<feature type="region of interest" description="Disordered" evidence="3">
    <location>
        <begin position="311"/>
        <end position="347"/>
    </location>
</feature>
<evidence type="ECO:0000313" key="5">
    <source>
        <dbReference type="Proteomes" id="UP000515220"/>
    </source>
</evidence>
<name>A0A6S6PNP2_ACEAC</name>
<dbReference type="InterPro" id="IPR043144">
    <property type="entry name" value="Mal/L-sulf/L-lact_DH-like_ah"/>
</dbReference>
<proteinExistence type="inferred from homology"/>
<gene>
    <name evidence="4" type="ORF">AAJCM20276_28890</name>
</gene>
<sequence>MTNETRVRYYPEEMLKHRVQTLLVEAGARAYDAAETARALLHASRIGVDSHGVRLAAYYASLLRSGGLNAAPSPLYTRTAFATGRLDADSGLAHPACYRAMSEAMILAREAGIGAVGVHRSTHFGAAGAYAIEAARQGMIGLVVSNSDSAVSLFSGVAPFHGTNPIAAAAPVRDSEPWLLDMATSSIPFNRVKLYEALGIDLPADVALDEQGQPTRDPRHASFLQPLGGETFGFKGAALAGLVTILAAVMTGADMDPVMVSTDAAQTAEARQNVGHFVIAIDPERFIGRANYDAAMTRYLNLLRAGPSIDSAHPVLAPGEREWQESRRRQETGIPVDPETRTSLGLP</sequence>
<evidence type="ECO:0000256" key="1">
    <source>
        <dbReference type="ARBA" id="ARBA00006056"/>
    </source>
</evidence>
<dbReference type="Pfam" id="PF02615">
    <property type="entry name" value="Ldh_2"/>
    <property type="match status" value="1"/>
</dbReference>
<dbReference type="InterPro" id="IPR003767">
    <property type="entry name" value="Malate/L-lactate_DH-like"/>
</dbReference>
<evidence type="ECO:0000256" key="3">
    <source>
        <dbReference type="SAM" id="MobiDB-lite"/>
    </source>
</evidence>
<organism evidence="4 5">
    <name type="scientific">Acetobacter aceti</name>
    <dbReference type="NCBI Taxonomy" id="435"/>
    <lineage>
        <taxon>Bacteria</taxon>
        <taxon>Pseudomonadati</taxon>
        <taxon>Pseudomonadota</taxon>
        <taxon>Alphaproteobacteria</taxon>
        <taxon>Acetobacterales</taxon>
        <taxon>Acetobacteraceae</taxon>
        <taxon>Acetobacter</taxon>
        <taxon>Acetobacter subgen. Acetobacter</taxon>
    </lineage>
</organism>
<dbReference type="PANTHER" id="PTHR11091:SF0">
    <property type="entry name" value="MALATE DEHYDROGENASE"/>
    <property type="match status" value="1"/>
</dbReference>
<comment type="similarity">
    <text evidence="1">Belongs to the LDH2/MDH2 oxidoreductase family.</text>
</comment>
<dbReference type="InterPro" id="IPR043143">
    <property type="entry name" value="Mal/L-sulf/L-lact_DH-like_NADP"/>
</dbReference>
<dbReference type="Gene3D" id="1.10.1530.10">
    <property type="match status" value="1"/>
</dbReference>
<dbReference type="InterPro" id="IPR036111">
    <property type="entry name" value="Mal/L-sulfo/L-lacto_DH-like_sf"/>
</dbReference>
<dbReference type="Proteomes" id="UP000515220">
    <property type="component" value="Chromosome"/>
</dbReference>
<evidence type="ECO:0000313" key="4">
    <source>
        <dbReference type="EMBL" id="BCI68265.1"/>
    </source>
</evidence>
<feature type="compositionally biased region" description="Basic and acidic residues" evidence="3">
    <location>
        <begin position="319"/>
        <end position="331"/>
    </location>
</feature>
<dbReference type="EMBL" id="AP023326">
    <property type="protein sequence ID" value="BCI68265.1"/>
    <property type="molecule type" value="Genomic_DNA"/>
</dbReference>
<dbReference type="SUPFAM" id="SSF89733">
    <property type="entry name" value="L-sulfolactate dehydrogenase-like"/>
    <property type="match status" value="1"/>
</dbReference>
<accession>A0A6S6PNP2</accession>
<dbReference type="AlphaFoldDB" id="A0A6S6PNP2"/>
<keyword evidence="2" id="KW-0560">Oxidoreductase</keyword>
<dbReference type="Gene3D" id="3.30.1370.60">
    <property type="entry name" value="Hypothetical oxidoreductase yiak, domain 2"/>
    <property type="match status" value="1"/>
</dbReference>
<dbReference type="GO" id="GO:0016491">
    <property type="term" value="F:oxidoreductase activity"/>
    <property type="evidence" value="ECO:0007669"/>
    <property type="project" value="UniProtKB-KW"/>
</dbReference>
<evidence type="ECO:0000256" key="2">
    <source>
        <dbReference type="ARBA" id="ARBA00023002"/>
    </source>
</evidence>